<dbReference type="PROSITE" id="PS50949">
    <property type="entry name" value="HTH_GNTR"/>
    <property type="match status" value="1"/>
</dbReference>
<protein>
    <submittedName>
        <fullName evidence="6">GntR family transcriptional regulator</fullName>
    </submittedName>
</protein>
<reference evidence="6 7" key="1">
    <citation type="submission" date="2022-03" db="EMBL/GenBank/DDBJ databases">
        <title>Sinomonas sp. isolated from a soil.</title>
        <authorList>
            <person name="Han J."/>
            <person name="Kim D.-U."/>
        </authorList>
    </citation>
    <scope>NUCLEOTIDE SEQUENCE [LARGE SCALE GENOMIC DNA]</scope>
    <source>
        <strain evidence="6 7">5-5</strain>
    </source>
</reference>
<keyword evidence="7" id="KW-1185">Reference proteome</keyword>
<evidence type="ECO:0000313" key="7">
    <source>
        <dbReference type="Proteomes" id="UP001202922"/>
    </source>
</evidence>
<keyword evidence="2" id="KW-0238">DNA-binding</keyword>
<dbReference type="PANTHER" id="PTHR43537:SF24">
    <property type="entry name" value="GLUCONATE OPERON TRANSCRIPTIONAL REPRESSOR"/>
    <property type="match status" value="1"/>
</dbReference>
<dbReference type="InterPro" id="IPR008920">
    <property type="entry name" value="TF_FadR/GntR_C"/>
</dbReference>
<dbReference type="InterPro" id="IPR011711">
    <property type="entry name" value="GntR_C"/>
</dbReference>
<keyword evidence="1" id="KW-0805">Transcription regulation</keyword>
<evidence type="ECO:0000256" key="4">
    <source>
        <dbReference type="SAM" id="MobiDB-lite"/>
    </source>
</evidence>
<accession>A0ABS9U843</accession>
<feature type="domain" description="HTH gntR-type" evidence="5">
    <location>
        <begin position="28"/>
        <end position="95"/>
    </location>
</feature>
<evidence type="ECO:0000256" key="2">
    <source>
        <dbReference type="ARBA" id="ARBA00023125"/>
    </source>
</evidence>
<gene>
    <name evidence="6" type="ORF">L0M17_21205</name>
</gene>
<dbReference type="InterPro" id="IPR036390">
    <property type="entry name" value="WH_DNA-bd_sf"/>
</dbReference>
<evidence type="ECO:0000256" key="1">
    <source>
        <dbReference type="ARBA" id="ARBA00023015"/>
    </source>
</evidence>
<feature type="compositionally biased region" description="Low complexity" evidence="4">
    <location>
        <begin position="9"/>
        <end position="19"/>
    </location>
</feature>
<dbReference type="RefSeq" id="WP_241056623.1">
    <property type="nucleotide sequence ID" value="NZ_JAKZBV010000002.1"/>
</dbReference>
<keyword evidence="3" id="KW-0804">Transcription</keyword>
<feature type="region of interest" description="Disordered" evidence="4">
    <location>
        <begin position="1"/>
        <end position="32"/>
    </location>
</feature>
<dbReference type="Proteomes" id="UP001202922">
    <property type="component" value="Unassembled WGS sequence"/>
</dbReference>
<dbReference type="PANTHER" id="PTHR43537">
    <property type="entry name" value="TRANSCRIPTIONAL REGULATOR, GNTR FAMILY"/>
    <property type="match status" value="1"/>
</dbReference>
<comment type="caution">
    <text evidence="6">The sequence shown here is derived from an EMBL/GenBank/DDBJ whole genome shotgun (WGS) entry which is preliminary data.</text>
</comment>
<dbReference type="InterPro" id="IPR000524">
    <property type="entry name" value="Tscrpt_reg_HTH_GntR"/>
</dbReference>
<evidence type="ECO:0000256" key="3">
    <source>
        <dbReference type="ARBA" id="ARBA00023163"/>
    </source>
</evidence>
<dbReference type="InterPro" id="IPR036388">
    <property type="entry name" value="WH-like_DNA-bd_sf"/>
</dbReference>
<organism evidence="6 7">
    <name type="scientific">Sinomonas terrae</name>
    <dbReference type="NCBI Taxonomy" id="2908838"/>
    <lineage>
        <taxon>Bacteria</taxon>
        <taxon>Bacillati</taxon>
        <taxon>Actinomycetota</taxon>
        <taxon>Actinomycetes</taxon>
        <taxon>Micrococcales</taxon>
        <taxon>Micrococcaceae</taxon>
        <taxon>Sinomonas</taxon>
    </lineage>
</organism>
<evidence type="ECO:0000313" key="6">
    <source>
        <dbReference type="EMBL" id="MCH6472450.1"/>
    </source>
</evidence>
<dbReference type="Gene3D" id="1.20.120.530">
    <property type="entry name" value="GntR ligand-binding domain-like"/>
    <property type="match status" value="1"/>
</dbReference>
<dbReference type="Gene3D" id="1.10.10.10">
    <property type="entry name" value="Winged helix-like DNA-binding domain superfamily/Winged helix DNA-binding domain"/>
    <property type="match status" value="1"/>
</dbReference>
<proteinExistence type="predicted"/>
<name>A0ABS9U843_9MICC</name>
<dbReference type="Pfam" id="PF00392">
    <property type="entry name" value="GntR"/>
    <property type="match status" value="1"/>
</dbReference>
<dbReference type="Pfam" id="PF07729">
    <property type="entry name" value="FCD"/>
    <property type="match status" value="1"/>
</dbReference>
<dbReference type="SMART" id="SM00895">
    <property type="entry name" value="FCD"/>
    <property type="match status" value="1"/>
</dbReference>
<evidence type="ECO:0000259" key="5">
    <source>
        <dbReference type="PROSITE" id="PS50949"/>
    </source>
</evidence>
<dbReference type="EMBL" id="JAKZBV010000002">
    <property type="protein sequence ID" value="MCH6472450.1"/>
    <property type="molecule type" value="Genomic_DNA"/>
</dbReference>
<sequence length="243" mass="26916">MTGADRGRTNGSRGSNGTGLKLPAVQSTTRRNETTELLRRAFLRGELVPGQRLKEIELCAALNITRPTLREAMGQLIHEGILVQVPYKGVSVAELSPEEILDVAEIRFALESQAALRIAKQEDGHGLAALRQALNDHIEALDAGDEVEADLAHLELHRVMYEASDSPLLTRIWPLIAARIQMAIMTDYAARHDPARDKELHTRLVSVIENGDETEIVDEIRRHVIESAEEIVYVIGSRIARTP</sequence>
<dbReference type="SMART" id="SM00345">
    <property type="entry name" value="HTH_GNTR"/>
    <property type="match status" value="1"/>
</dbReference>
<dbReference type="SUPFAM" id="SSF48008">
    <property type="entry name" value="GntR ligand-binding domain-like"/>
    <property type="match status" value="1"/>
</dbReference>
<dbReference type="SUPFAM" id="SSF46785">
    <property type="entry name" value="Winged helix' DNA-binding domain"/>
    <property type="match status" value="1"/>
</dbReference>